<evidence type="ECO:0000256" key="4">
    <source>
        <dbReference type="ARBA" id="ARBA00022694"/>
    </source>
</evidence>
<feature type="non-terminal residue" evidence="8">
    <location>
        <position position="371"/>
    </location>
</feature>
<dbReference type="GO" id="GO:0031515">
    <property type="term" value="C:tRNA (m1A) methyltransferase complex"/>
    <property type="evidence" value="ECO:0007669"/>
    <property type="project" value="InterPro"/>
</dbReference>
<keyword evidence="8" id="KW-0396">Initiation factor</keyword>
<dbReference type="GO" id="GO:0005634">
    <property type="term" value="C:nucleus"/>
    <property type="evidence" value="ECO:0007669"/>
    <property type="project" value="UniProtKB-SubCell"/>
</dbReference>
<dbReference type="GO" id="GO:0030488">
    <property type="term" value="P:tRNA methylation"/>
    <property type="evidence" value="ECO:0007669"/>
    <property type="project" value="InterPro"/>
</dbReference>
<evidence type="ECO:0000256" key="5">
    <source>
        <dbReference type="ARBA" id="ARBA00023242"/>
    </source>
</evidence>
<name>A0A6A7C1M4_9PEZI</name>
<proteinExistence type="inferred from homology"/>
<keyword evidence="5" id="KW-0539">Nucleus</keyword>
<evidence type="ECO:0000256" key="6">
    <source>
        <dbReference type="ARBA" id="ARBA00032319"/>
    </source>
</evidence>
<protein>
    <recommendedName>
        <fullName evidence="3">tRNA (adenine(58)-N(1))-methyltransferase non-catalytic subunit TRM6</fullName>
    </recommendedName>
    <alternativeName>
        <fullName evidence="6">tRNA(m1A58)-methyltransferase subunit TRM6</fullName>
    </alternativeName>
</protein>
<evidence type="ECO:0000256" key="3">
    <source>
        <dbReference type="ARBA" id="ARBA00021704"/>
    </source>
</evidence>
<comment type="subcellular location">
    <subcellularLocation>
        <location evidence="1">Nucleus</location>
    </subcellularLocation>
</comment>
<keyword evidence="4" id="KW-0819">tRNA processing</keyword>
<dbReference type="EMBL" id="MU005977">
    <property type="protein sequence ID" value="KAF2860909.1"/>
    <property type="molecule type" value="Genomic_DNA"/>
</dbReference>
<evidence type="ECO:0000256" key="2">
    <source>
        <dbReference type="ARBA" id="ARBA00008320"/>
    </source>
</evidence>
<evidence type="ECO:0000313" key="9">
    <source>
        <dbReference type="Proteomes" id="UP000799421"/>
    </source>
</evidence>
<dbReference type="Proteomes" id="UP000799421">
    <property type="component" value="Unassembled WGS sequence"/>
</dbReference>
<sequence length="371" mass="41186">MTKASVEANTSLFLRLPNKLLKLIDLVPDTVIDLGKPGTVPSNALVGRCYHRTYEVLDASPYLQPISPSLLNAETVESSPDDLPKTNQNTIDSSTRQNLTQSEIESLKRGPITGTALITKLVENHTALAEKTSYSKAKYLLRKRTKYLKRITLLPMSIPNLTTHLLDKDPSRIMHIRPETLSLLLSHANIHYSSAKRYLVIDETGGLVVAAMAERMGLLSTHYRDLPTSHGRDSPPSRYRDFPLPARGNSITLLHTSIQPNISLLKHFGYDSNSPDSTHALHTHLKPLSWLQLLHPGEDGMYTEPPGVGAEELGGYKPAKRASYFRKRRRWERCRSIVDETRRGGFDGLVVVSCLEPVGALGHLLPLVKGG</sequence>
<feature type="region of interest" description="Disordered" evidence="7">
    <location>
        <begin position="74"/>
        <end position="100"/>
    </location>
</feature>
<dbReference type="InterPro" id="IPR017423">
    <property type="entry name" value="TRM6"/>
</dbReference>
<dbReference type="GO" id="GO:0003743">
    <property type="term" value="F:translation initiation factor activity"/>
    <property type="evidence" value="ECO:0007669"/>
    <property type="project" value="UniProtKB-KW"/>
</dbReference>
<dbReference type="OrthoDB" id="10254665at2759"/>
<evidence type="ECO:0000256" key="7">
    <source>
        <dbReference type="SAM" id="MobiDB-lite"/>
    </source>
</evidence>
<evidence type="ECO:0000313" key="8">
    <source>
        <dbReference type="EMBL" id="KAF2860909.1"/>
    </source>
</evidence>
<dbReference type="AlphaFoldDB" id="A0A6A7C1M4"/>
<dbReference type="PANTHER" id="PTHR12945">
    <property type="entry name" value="TRANSLATION INITIATION FACTOR EIF3-RELATED"/>
    <property type="match status" value="1"/>
</dbReference>
<evidence type="ECO:0000256" key="1">
    <source>
        <dbReference type="ARBA" id="ARBA00004123"/>
    </source>
</evidence>
<keyword evidence="9" id="KW-1185">Reference proteome</keyword>
<reference evidence="8" key="1">
    <citation type="journal article" date="2020" name="Stud. Mycol.">
        <title>101 Dothideomycetes genomes: a test case for predicting lifestyles and emergence of pathogens.</title>
        <authorList>
            <person name="Haridas S."/>
            <person name="Albert R."/>
            <person name="Binder M."/>
            <person name="Bloem J."/>
            <person name="Labutti K."/>
            <person name="Salamov A."/>
            <person name="Andreopoulos B."/>
            <person name="Baker S."/>
            <person name="Barry K."/>
            <person name="Bills G."/>
            <person name="Bluhm B."/>
            <person name="Cannon C."/>
            <person name="Castanera R."/>
            <person name="Culley D."/>
            <person name="Daum C."/>
            <person name="Ezra D."/>
            <person name="Gonzalez J."/>
            <person name="Henrissat B."/>
            <person name="Kuo A."/>
            <person name="Liang C."/>
            <person name="Lipzen A."/>
            <person name="Lutzoni F."/>
            <person name="Magnuson J."/>
            <person name="Mondo S."/>
            <person name="Nolan M."/>
            <person name="Ohm R."/>
            <person name="Pangilinan J."/>
            <person name="Park H.-J."/>
            <person name="Ramirez L."/>
            <person name="Alfaro M."/>
            <person name="Sun H."/>
            <person name="Tritt A."/>
            <person name="Yoshinaga Y."/>
            <person name="Zwiers L.-H."/>
            <person name="Turgeon B."/>
            <person name="Goodwin S."/>
            <person name="Spatafora J."/>
            <person name="Crous P."/>
            <person name="Grigoriev I."/>
        </authorList>
    </citation>
    <scope>NUCLEOTIDE SEQUENCE</scope>
    <source>
        <strain evidence="8">CBS 480.64</strain>
    </source>
</reference>
<accession>A0A6A7C1M4</accession>
<keyword evidence="8" id="KW-0648">Protein biosynthesis</keyword>
<dbReference type="PANTHER" id="PTHR12945:SF0">
    <property type="entry name" value="TRNA (ADENINE(58)-N(1))-METHYLTRANSFERASE NON-CATALYTIC SUBUNIT TRM6"/>
    <property type="match status" value="1"/>
</dbReference>
<organism evidence="8 9">
    <name type="scientific">Piedraia hortae CBS 480.64</name>
    <dbReference type="NCBI Taxonomy" id="1314780"/>
    <lineage>
        <taxon>Eukaryota</taxon>
        <taxon>Fungi</taxon>
        <taxon>Dikarya</taxon>
        <taxon>Ascomycota</taxon>
        <taxon>Pezizomycotina</taxon>
        <taxon>Dothideomycetes</taxon>
        <taxon>Dothideomycetidae</taxon>
        <taxon>Capnodiales</taxon>
        <taxon>Piedraiaceae</taxon>
        <taxon>Piedraia</taxon>
    </lineage>
</organism>
<feature type="compositionally biased region" description="Polar residues" evidence="7">
    <location>
        <begin position="85"/>
        <end position="100"/>
    </location>
</feature>
<comment type="similarity">
    <text evidence="2">Belongs to the TRM6/GCD10 family.</text>
</comment>
<gene>
    <name evidence="8" type="ORF">K470DRAFT_286316</name>
</gene>
<dbReference type="Pfam" id="PF04189">
    <property type="entry name" value="Gcd10p"/>
    <property type="match status" value="1"/>
</dbReference>